<reference evidence="3 4" key="1">
    <citation type="submission" date="2016-08" db="EMBL/GenBank/DDBJ databases">
        <title>Campylobacter species from sea mammals.</title>
        <authorList>
            <person name="Gilbert M.J."/>
            <person name="Byrne B.A."/>
            <person name="Zomer A.L."/>
            <person name="Wagenaar J.A."/>
        </authorList>
    </citation>
    <scope>NUCLEOTIDE SEQUENCE [LARGE SCALE GENOMIC DNA]</scope>
    <source>
        <strain evidence="3 4">1105248</strain>
    </source>
</reference>
<proteinExistence type="predicted"/>
<dbReference type="InterPro" id="IPR046866">
    <property type="entry name" value="FapA_N"/>
</dbReference>
<organism evidence="3 4">
    <name type="scientific">Campylobacter pinnipediorum subsp. pinnipediorum</name>
    <dbReference type="NCBI Taxonomy" id="1660067"/>
    <lineage>
        <taxon>Bacteria</taxon>
        <taxon>Pseudomonadati</taxon>
        <taxon>Campylobacterota</taxon>
        <taxon>Epsilonproteobacteria</taxon>
        <taxon>Campylobacterales</taxon>
        <taxon>Campylobacteraceae</taxon>
        <taxon>Campylobacter</taxon>
    </lineage>
</organism>
<name>A0AAX0LB11_9BACT</name>
<keyword evidence="1" id="KW-0175">Coiled coil</keyword>
<dbReference type="AlphaFoldDB" id="A0AAX0LB11"/>
<dbReference type="EMBL" id="MCRK01000024">
    <property type="protein sequence ID" value="OPA78823.1"/>
    <property type="molecule type" value="Genomic_DNA"/>
</dbReference>
<dbReference type="Proteomes" id="UP000189728">
    <property type="component" value="Unassembled WGS sequence"/>
</dbReference>
<evidence type="ECO:0000256" key="1">
    <source>
        <dbReference type="SAM" id="Coils"/>
    </source>
</evidence>
<feature type="domain" description="Flagellar Assembly Protein A N-terminal region" evidence="2">
    <location>
        <begin position="123"/>
        <end position="286"/>
    </location>
</feature>
<dbReference type="Pfam" id="PF20250">
    <property type="entry name" value="FapA_N"/>
    <property type="match status" value="1"/>
</dbReference>
<gene>
    <name evidence="3" type="ORF">BFG04_01975</name>
</gene>
<evidence type="ECO:0000313" key="4">
    <source>
        <dbReference type="Proteomes" id="UP000189728"/>
    </source>
</evidence>
<protein>
    <recommendedName>
        <fullName evidence="2">Flagellar Assembly Protein A N-terminal region domain-containing protein</fullName>
    </recommendedName>
</protein>
<feature type="coiled-coil region" evidence="1">
    <location>
        <begin position="534"/>
        <end position="568"/>
    </location>
</feature>
<evidence type="ECO:0000259" key="2">
    <source>
        <dbReference type="Pfam" id="PF20250"/>
    </source>
</evidence>
<comment type="caution">
    <text evidence="3">The sequence shown here is derived from an EMBL/GenBank/DDBJ whole genome shotgun (WGS) entry which is preliminary data.</text>
</comment>
<dbReference type="RefSeq" id="WP_078415362.1">
    <property type="nucleotide sequence ID" value="NZ_MCRK01000024.1"/>
</dbReference>
<evidence type="ECO:0000313" key="3">
    <source>
        <dbReference type="EMBL" id="OPA78823.1"/>
    </source>
</evidence>
<sequence length="634" mass="71862">MSEAKYLSPISADSKTPYEDIKEISKNTGVEAKFIDFNLLDFTTLYTNKENQEPVSLSKNELDIFNDLDFYLDPTLVIEQVYKVEYYDIRVLVKPKIPNISIGANQSLTKIVGTVHATKDAVYENGYEELMYNFIAKKLIRANILIGIRDDSLKSELKKISSILRIKEIIDDDYTFIVAKGFEPRKSIESKLILHYKNKLKNIDKNDKMDHASRGFVSGVVLNEMIIEYIKPQNGKSGRNVRGDFIEVQLPKDNNLKEIGITENIKKIEDDTSIKYIAKKPGFVSDNQGIYDIKEQLEINEITFKDTGSVKTEMDSNVSILIKEDDIFKDAIGTGVVVEAKDVSVKGNIGSNASVIADNVKIGGQTHAKAKVKAKKADIHVHIGFVEADEVYIDRLEGGTVVAKKAIIRSVIGGNITADEVIIETLVSNCTITGLSLIDIKYLRGNNNKLIIDATKIKDRSYDIEGQVEKINDVKKDIKKIPKILESKKIIIDTNKSSIHTIKSKVEELQKSKVVPPVTFIKKLKEYQQLVGEYNMLLKDYNTKKDNLKELKNELDFMQNEIFASKIVNRSNWLELNEIKFIIVNPATEVVYHTRQNEISRVVMVTKIEEGDDIKFEIKKSNDLELLPKLKEKQ</sequence>
<accession>A0AAX0LB11</accession>